<name>A0A8H9IPD1_9PSEU</name>
<proteinExistence type="predicted"/>
<dbReference type="Pfam" id="PF05331">
    <property type="entry name" value="DUF742"/>
    <property type="match status" value="1"/>
</dbReference>
<sequence>MKDLPKPPEGSDAWDALHQGVDREELDSPARFTLDRATVLMRVRSVQAKSRSRRARPPQAQVDADQATTLIPAVPPEGREAVAPVPGRRRRREVPPPEEYGGGEHAVPEPGRQRRREVSPGLPVEPAYVRRRRGRPSGEHALPVQAEFPAAGSGEHALPVQGEVPVSDEPAYVRRRRGFPPGEHALPVQAEFPAAELDEPAGRRHGAFSPAESGAPAVLPAQPRRRRRVAQPVEPQGVEAWPGERSPEGAWPAEPEENAWPTEAEHDWPAENGAAGPWQPEPEREWPGEPEWTPVPVGVGAAPTAVRPRTMMRPYAHTRGRTRPDYELALETLVSTSDRGLRHQGATSVQHRRICDLCVEPRSIAEIAAFLYLPLNVVKVLVSDMDNLELVVLHQPGLSFGDRSSREFMARVLEGLRSL</sequence>
<gene>
    <name evidence="2" type="ORF">GCM10017566_15290</name>
</gene>
<organism evidence="2 3">
    <name type="scientific">Amycolatopsis bartoniae</name>
    <dbReference type="NCBI Taxonomy" id="941986"/>
    <lineage>
        <taxon>Bacteria</taxon>
        <taxon>Bacillati</taxon>
        <taxon>Actinomycetota</taxon>
        <taxon>Actinomycetes</taxon>
        <taxon>Pseudonocardiales</taxon>
        <taxon>Pseudonocardiaceae</taxon>
        <taxon>Amycolatopsis</taxon>
    </lineage>
</organism>
<evidence type="ECO:0000313" key="2">
    <source>
        <dbReference type="EMBL" id="GHF43385.1"/>
    </source>
</evidence>
<reference evidence="2" key="1">
    <citation type="journal article" date="2014" name="Int. J. Syst. Evol. Microbiol.">
        <title>Complete genome sequence of Corynebacterium casei LMG S-19264T (=DSM 44701T), isolated from a smear-ripened cheese.</title>
        <authorList>
            <consortium name="US DOE Joint Genome Institute (JGI-PGF)"/>
            <person name="Walter F."/>
            <person name="Albersmeier A."/>
            <person name="Kalinowski J."/>
            <person name="Ruckert C."/>
        </authorList>
    </citation>
    <scope>NUCLEOTIDE SEQUENCE</scope>
    <source>
        <strain evidence="2">CGMCC 4.7679</strain>
    </source>
</reference>
<dbReference type="PANTHER" id="PTHR36221:SF1">
    <property type="entry name" value="DUF742 DOMAIN-CONTAINING PROTEIN"/>
    <property type="match status" value="1"/>
</dbReference>
<comment type="caution">
    <text evidence="2">The sequence shown here is derived from an EMBL/GenBank/DDBJ whole genome shotgun (WGS) entry which is preliminary data.</text>
</comment>
<feature type="region of interest" description="Disordered" evidence="1">
    <location>
        <begin position="150"/>
        <end position="301"/>
    </location>
</feature>
<dbReference type="EMBL" id="BNAV01000002">
    <property type="protein sequence ID" value="GHF43385.1"/>
    <property type="molecule type" value="Genomic_DNA"/>
</dbReference>
<protein>
    <recommendedName>
        <fullName evidence="4">DUF742 domain-containing protein</fullName>
    </recommendedName>
</protein>
<dbReference type="PANTHER" id="PTHR36221">
    <property type="entry name" value="DUF742 DOMAIN-CONTAINING PROTEIN"/>
    <property type="match status" value="1"/>
</dbReference>
<feature type="region of interest" description="Disordered" evidence="1">
    <location>
        <begin position="46"/>
        <end position="138"/>
    </location>
</feature>
<feature type="compositionally biased region" description="Low complexity" evidence="1">
    <location>
        <begin position="289"/>
        <end position="301"/>
    </location>
</feature>
<dbReference type="InterPro" id="IPR007995">
    <property type="entry name" value="DUF742"/>
</dbReference>
<evidence type="ECO:0008006" key="4">
    <source>
        <dbReference type="Google" id="ProtNLM"/>
    </source>
</evidence>
<reference evidence="2" key="2">
    <citation type="submission" date="2020-09" db="EMBL/GenBank/DDBJ databases">
        <authorList>
            <person name="Sun Q."/>
            <person name="Zhou Y."/>
        </authorList>
    </citation>
    <scope>NUCLEOTIDE SEQUENCE</scope>
    <source>
        <strain evidence="2">CGMCC 4.7679</strain>
    </source>
</reference>
<dbReference type="RefSeq" id="WP_229880409.1">
    <property type="nucleotide sequence ID" value="NZ_BNAV01000002.1"/>
</dbReference>
<evidence type="ECO:0000256" key="1">
    <source>
        <dbReference type="SAM" id="MobiDB-lite"/>
    </source>
</evidence>
<dbReference type="AlphaFoldDB" id="A0A8H9IPD1"/>
<dbReference type="Proteomes" id="UP000658656">
    <property type="component" value="Unassembled WGS sequence"/>
</dbReference>
<keyword evidence="3" id="KW-1185">Reference proteome</keyword>
<accession>A0A8H9IPD1</accession>
<evidence type="ECO:0000313" key="3">
    <source>
        <dbReference type="Proteomes" id="UP000658656"/>
    </source>
</evidence>